<gene>
    <name evidence="1" type="ORF">HID58_051278</name>
</gene>
<name>A0ABQ8A8T1_BRANA</name>
<comment type="caution">
    <text evidence="1">The sequence shown here is derived from an EMBL/GenBank/DDBJ whole genome shotgun (WGS) entry which is preliminary data.</text>
</comment>
<dbReference type="PROSITE" id="PS51257">
    <property type="entry name" value="PROKAR_LIPOPROTEIN"/>
    <property type="match status" value="1"/>
</dbReference>
<dbReference type="Proteomes" id="UP000824890">
    <property type="component" value="Unassembled WGS sequence"/>
</dbReference>
<keyword evidence="2" id="KW-1185">Reference proteome</keyword>
<accession>A0ABQ8A8T1</accession>
<dbReference type="EMBL" id="JAGKQM010000013">
    <property type="protein sequence ID" value="KAH0888849.1"/>
    <property type="molecule type" value="Genomic_DNA"/>
</dbReference>
<evidence type="ECO:0000313" key="1">
    <source>
        <dbReference type="EMBL" id="KAH0888849.1"/>
    </source>
</evidence>
<proteinExistence type="predicted"/>
<evidence type="ECO:0000313" key="2">
    <source>
        <dbReference type="Proteomes" id="UP000824890"/>
    </source>
</evidence>
<protein>
    <submittedName>
        <fullName evidence="1">Uncharacterized protein</fullName>
    </submittedName>
</protein>
<sequence length="176" mass="19860">MRFREIKSRGGPFDGEKFRFWYTVVLSTACSRLLFLVVRAPSSGTIWLPFHGDEALTAFMCSILSQFGRLRSPSRSIEEADSNNLPIQSLEVDSVALVKVPVDFGVVGMIPVWSGESCSSFSSSPTIELEWIKMDVFRSESESDSYKEEDYCFASSGGVDCMYKVKTITWDMRTKR</sequence>
<organism evidence="1 2">
    <name type="scientific">Brassica napus</name>
    <name type="common">Rape</name>
    <dbReference type="NCBI Taxonomy" id="3708"/>
    <lineage>
        <taxon>Eukaryota</taxon>
        <taxon>Viridiplantae</taxon>
        <taxon>Streptophyta</taxon>
        <taxon>Embryophyta</taxon>
        <taxon>Tracheophyta</taxon>
        <taxon>Spermatophyta</taxon>
        <taxon>Magnoliopsida</taxon>
        <taxon>eudicotyledons</taxon>
        <taxon>Gunneridae</taxon>
        <taxon>Pentapetalae</taxon>
        <taxon>rosids</taxon>
        <taxon>malvids</taxon>
        <taxon>Brassicales</taxon>
        <taxon>Brassicaceae</taxon>
        <taxon>Brassiceae</taxon>
        <taxon>Brassica</taxon>
    </lineage>
</organism>
<reference evidence="1 2" key="1">
    <citation type="submission" date="2021-05" db="EMBL/GenBank/DDBJ databases">
        <title>Genome Assembly of Synthetic Allotetraploid Brassica napus Reveals Homoeologous Exchanges between Subgenomes.</title>
        <authorList>
            <person name="Davis J.T."/>
        </authorList>
    </citation>
    <scope>NUCLEOTIDE SEQUENCE [LARGE SCALE GENOMIC DNA]</scope>
    <source>
        <strain evidence="2">cv. Da-Ae</strain>
        <tissue evidence="1">Seedling</tissue>
    </source>
</reference>